<organism evidence="4 5">
    <name type="scientific">Allocatelliglobosispora scoriae</name>
    <dbReference type="NCBI Taxonomy" id="643052"/>
    <lineage>
        <taxon>Bacteria</taxon>
        <taxon>Bacillati</taxon>
        <taxon>Actinomycetota</taxon>
        <taxon>Actinomycetes</taxon>
        <taxon>Micromonosporales</taxon>
        <taxon>Micromonosporaceae</taxon>
        <taxon>Allocatelliglobosispora</taxon>
    </lineage>
</organism>
<dbReference type="InterPro" id="IPR036271">
    <property type="entry name" value="Tet_transcr_reg_TetR-rel_C_sf"/>
</dbReference>
<dbReference type="Proteomes" id="UP000587527">
    <property type="component" value="Unassembled WGS sequence"/>
</dbReference>
<sequence>METDPKAETRGEQTRRLIVETAIRLFGEVGYEKTTMRAIASAAGLSVGNAYYYFPSKDSLVTEFYLQLQREHMARAEEIIAAGGGFSEQLTGVLMAGLDLWDPYHSFGGRFIGIAAVPGSPTSPFSEESAEARELSLRIFERLVADTSLKMDAEVREELPELLWLAQLGLVVYWVHDRSPGQQRTRTLIETAVPYLESLVGLSRMKVFRAMTVRGLALVKLLRPV</sequence>
<dbReference type="SUPFAM" id="SSF46689">
    <property type="entry name" value="Homeodomain-like"/>
    <property type="match status" value="1"/>
</dbReference>
<dbReference type="GO" id="GO:0000976">
    <property type="term" value="F:transcription cis-regulatory region binding"/>
    <property type="evidence" value="ECO:0007669"/>
    <property type="project" value="TreeGrafter"/>
</dbReference>
<dbReference type="SUPFAM" id="SSF48498">
    <property type="entry name" value="Tetracyclin repressor-like, C-terminal domain"/>
    <property type="match status" value="1"/>
</dbReference>
<dbReference type="PRINTS" id="PR00455">
    <property type="entry name" value="HTHTETR"/>
</dbReference>
<evidence type="ECO:0000256" key="1">
    <source>
        <dbReference type="ARBA" id="ARBA00023125"/>
    </source>
</evidence>
<dbReference type="Gene3D" id="1.10.357.10">
    <property type="entry name" value="Tetracycline Repressor, domain 2"/>
    <property type="match status" value="1"/>
</dbReference>
<dbReference type="AlphaFoldDB" id="A0A841BTC2"/>
<dbReference type="RefSeq" id="WP_184838198.1">
    <property type="nucleotide sequence ID" value="NZ_JACHMN010000002.1"/>
</dbReference>
<feature type="DNA-binding region" description="H-T-H motif" evidence="2">
    <location>
        <begin position="35"/>
        <end position="54"/>
    </location>
</feature>
<gene>
    <name evidence="4" type="ORF">F4553_004045</name>
</gene>
<dbReference type="PROSITE" id="PS50977">
    <property type="entry name" value="HTH_TETR_2"/>
    <property type="match status" value="1"/>
</dbReference>
<dbReference type="Pfam" id="PF00440">
    <property type="entry name" value="TetR_N"/>
    <property type="match status" value="1"/>
</dbReference>
<feature type="domain" description="HTH tetR-type" evidence="3">
    <location>
        <begin position="12"/>
        <end position="72"/>
    </location>
</feature>
<dbReference type="InterPro" id="IPR041673">
    <property type="entry name" value="TetR_C_23"/>
</dbReference>
<dbReference type="PROSITE" id="PS01081">
    <property type="entry name" value="HTH_TETR_1"/>
    <property type="match status" value="1"/>
</dbReference>
<dbReference type="Pfam" id="PF17931">
    <property type="entry name" value="TetR_C_23"/>
    <property type="match status" value="1"/>
</dbReference>
<name>A0A841BTC2_9ACTN</name>
<evidence type="ECO:0000259" key="3">
    <source>
        <dbReference type="PROSITE" id="PS50977"/>
    </source>
</evidence>
<dbReference type="EMBL" id="JACHMN010000002">
    <property type="protein sequence ID" value="MBB5870666.1"/>
    <property type="molecule type" value="Genomic_DNA"/>
</dbReference>
<keyword evidence="5" id="KW-1185">Reference proteome</keyword>
<reference evidence="4 5" key="1">
    <citation type="submission" date="2020-08" db="EMBL/GenBank/DDBJ databases">
        <title>Sequencing the genomes of 1000 actinobacteria strains.</title>
        <authorList>
            <person name="Klenk H.-P."/>
        </authorList>
    </citation>
    <scope>NUCLEOTIDE SEQUENCE [LARGE SCALE GENOMIC DNA]</scope>
    <source>
        <strain evidence="4 5">DSM 45362</strain>
    </source>
</reference>
<dbReference type="InterPro" id="IPR001647">
    <property type="entry name" value="HTH_TetR"/>
</dbReference>
<comment type="caution">
    <text evidence="4">The sequence shown here is derived from an EMBL/GenBank/DDBJ whole genome shotgun (WGS) entry which is preliminary data.</text>
</comment>
<dbReference type="InterPro" id="IPR023772">
    <property type="entry name" value="DNA-bd_HTH_TetR-type_CS"/>
</dbReference>
<evidence type="ECO:0000256" key="2">
    <source>
        <dbReference type="PROSITE-ProRule" id="PRU00335"/>
    </source>
</evidence>
<protein>
    <submittedName>
        <fullName evidence="4">AcrR family transcriptional regulator</fullName>
    </submittedName>
</protein>
<dbReference type="PANTHER" id="PTHR30055">
    <property type="entry name" value="HTH-TYPE TRANSCRIPTIONAL REGULATOR RUTR"/>
    <property type="match status" value="1"/>
</dbReference>
<dbReference type="PANTHER" id="PTHR30055:SF146">
    <property type="entry name" value="HTH-TYPE TRANSCRIPTIONAL DUAL REGULATOR CECR"/>
    <property type="match status" value="1"/>
</dbReference>
<dbReference type="InterPro" id="IPR009057">
    <property type="entry name" value="Homeodomain-like_sf"/>
</dbReference>
<dbReference type="InterPro" id="IPR050109">
    <property type="entry name" value="HTH-type_TetR-like_transc_reg"/>
</dbReference>
<evidence type="ECO:0000313" key="4">
    <source>
        <dbReference type="EMBL" id="MBB5870666.1"/>
    </source>
</evidence>
<keyword evidence="1 2" id="KW-0238">DNA-binding</keyword>
<proteinExistence type="predicted"/>
<dbReference type="GO" id="GO:0003700">
    <property type="term" value="F:DNA-binding transcription factor activity"/>
    <property type="evidence" value="ECO:0007669"/>
    <property type="project" value="TreeGrafter"/>
</dbReference>
<evidence type="ECO:0000313" key="5">
    <source>
        <dbReference type="Proteomes" id="UP000587527"/>
    </source>
</evidence>
<accession>A0A841BTC2</accession>